<accession>A0A397SUM8</accession>
<reference evidence="2 3" key="1">
    <citation type="submission" date="2018-06" db="EMBL/GenBank/DDBJ databases">
        <title>Comparative genomics reveals the genomic features of Rhizophagus irregularis, R. cerebriforme, R. diaphanum and Gigaspora rosea, and their symbiotic lifestyle signature.</title>
        <authorList>
            <person name="Morin E."/>
            <person name="San Clemente H."/>
            <person name="Chen E.C.H."/>
            <person name="De La Providencia I."/>
            <person name="Hainaut M."/>
            <person name="Kuo A."/>
            <person name="Kohler A."/>
            <person name="Murat C."/>
            <person name="Tang N."/>
            <person name="Roy S."/>
            <person name="Loubradou J."/>
            <person name="Henrissat B."/>
            <person name="Grigoriev I.V."/>
            <person name="Corradi N."/>
            <person name="Roux C."/>
            <person name="Martin F.M."/>
        </authorList>
    </citation>
    <scope>NUCLEOTIDE SEQUENCE [LARGE SCALE GENOMIC DNA]</scope>
    <source>
        <strain evidence="2 3">DAOM 227022</strain>
    </source>
</reference>
<dbReference type="Proteomes" id="UP000265703">
    <property type="component" value="Unassembled WGS sequence"/>
</dbReference>
<evidence type="ECO:0000256" key="1">
    <source>
        <dbReference type="SAM" id="MobiDB-lite"/>
    </source>
</evidence>
<dbReference type="EMBL" id="QKYT01000364">
    <property type="protein sequence ID" value="RIA86434.1"/>
    <property type="molecule type" value="Genomic_DNA"/>
</dbReference>
<comment type="caution">
    <text evidence="2">The sequence shown here is derived from an EMBL/GenBank/DDBJ whole genome shotgun (WGS) entry which is preliminary data.</text>
</comment>
<protein>
    <submittedName>
        <fullName evidence="2">Uncharacterized protein</fullName>
    </submittedName>
</protein>
<sequence length="95" mass="10646">MDLIINSGSDLASKVINPFSSHCSEKYKLDTLFSGFEFMTSDALPPELSKPFESLEAEEESEEKEESKTVNEENITDSESESNNESKVEDSIIIF</sequence>
<feature type="compositionally biased region" description="Basic and acidic residues" evidence="1">
    <location>
        <begin position="84"/>
        <end position="95"/>
    </location>
</feature>
<name>A0A397SUM8_9GLOM</name>
<keyword evidence="3" id="KW-1185">Reference proteome</keyword>
<proteinExistence type="predicted"/>
<evidence type="ECO:0000313" key="3">
    <source>
        <dbReference type="Proteomes" id="UP000265703"/>
    </source>
</evidence>
<evidence type="ECO:0000313" key="2">
    <source>
        <dbReference type="EMBL" id="RIA86434.1"/>
    </source>
</evidence>
<organism evidence="2 3">
    <name type="scientific">Glomus cerebriforme</name>
    <dbReference type="NCBI Taxonomy" id="658196"/>
    <lineage>
        <taxon>Eukaryota</taxon>
        <taxon>Fungi</taxon>
        <taxon>Fungi incertae sedis</taxon>
        <taxon>Mucoromycota</taxon>
        <taxon>Glomeromycotina</taxon>
        <taxon>Glomeromycetes</taxon>
        <taxon>Glomerales</taxon>
        <taxon>Glomeraceae</taxon>
        <taxon>Glomus</taxon>
    </lineage>
</organism>
<dbReference type="AlphaFoldDB" id="A0A397SUM8"/>
<feature type="region of interest" description="Disordered" evidence="1">
    <location>
        <begin position="47"/>
        <end position="95"/>
    </location>
</feature>
<gene>
    <name evidence="2" type="ORF">C1645_829300</name>
</gene>
<feature type="compositionally biased region" description="Acidic residues" evidence="1">
    <location>
        <begin position="55"/>
        <end position="64"/>
    </location>
</feature>